<feature type="compositionally biased region" description="Low complexity" evidence="1">
    <location>
        <begin position="35"/>
        <end position="52"/>
    </location>
</feature>
<proteinExistence type="predicted"/>
<dbReference type="EMBL" id="KL198064">
    <property type="protein sequence ID" value="KDQ10805.1"/>
    <property type="molecule type" value="Genomic_DNA"/>
</dbReference>
<name>A0A067M801_BOTB1</name>
<dbReference type="Proteomes" id="UP000027195">
    <property type="component" value="Unassembled WGS sequence"/>
</dbReference>
<evidence type="ECO:0000313" key="2">
    <source>
        <dbReference type="EMBL" id="KDQ10805.1"/>
    </source>
</evidence>
<sequence>MTCVIDTRHIVLSIPPTEIHDIVASPSDFPTFTSPLLSSPHSSHARRASSSPIAAPVKAALSEDRDAAPAPSGSPVVPAPAAAAASKLSVSASVMHPVSDSALKLETHPADETPKKDIVAGTAAVLAQKAILGEPATIPIANNAKLPIVGSSHGSDESDSEHASDSDDDTTSFVPHNQFKLNFARMFRARGPGGSDTTSSGGSDSAVPANGVVQGGKPGGQVQSGQSGGDRSTH</sequence>
<dbReference type="HOGENOM" id="CLU_1156214_0_0_1"/>
<feature type="compositionally biased region" description="Basic and acidic residues" evidence="1">
    <location>
        <begin position="154"/>
        <end position="165"/>
    </location>
</feature>
<organism evidence="2 3">
    <name type="scientific">Botryobasidium botryosum (strain FD-172 SS1)</name>
    <dbReference type="NCBI Taxonomy" id="930990"/>
    <lineage>
        <taxon>Eukaryota</taxon>
        <taxon>Fungi</taxon>
        <taxon>Dikarya</taxon>
        <taxon>Basidiomycota</taxon>
        <taxon>Agaricomycotina</taxon>
        <taxon>Agaricomycetes</taxon>
        <taxon>Cantharellales</taxon>
        <taxon>Botryobasidiaceae</taxon>
        <taxon>Botryobasidium</taxon>
    </lineage>
</organism>
<dbReference type="AlphaFoldDB" id="A0A067M801"/>
<keyword evidence="3" id="KW-1185">Reference proteome</keyword>
<dbReference type="InParanoid" id="A0A067M801"/>
<reference evidence="3" key="1">
    <citation type="journal article" date="2014" name="Proc. Natl. Acad. Sci. U.S.A.">
        <title>Extensive sampling of basidiomycete genomes demonstrates inadequacy of the white-rot/brown-rot paradigm for wood decay fungi.</title>
        <authorList>
            <person name="Riley R."/>
            <person name="Salamov A.A."/>
            <person name="Brown D.W."/>
            <person name="Nagy L.G."/>
            <person name="Floudas D."/>
            <person name="Held B.W."/>
            <person name="Levasseur A."/>
            <person name="Lombard V."/>
            <person name="Morin E."/>
            <person name="Otillar R."/>
            <person name="Lindquist E.A."/>
            <person name="Sun H."/>
            <person name="LaButti K.M."/>
            <person name="Schmutz J."/>
            <person name="Jabbour D."/>
            <person name="Luo H."/>
            <person name="Baker S.E."/>
            <person name="Pisabarro A.G."/>
            <person name="Walton J.D."/>
            <person name="Blanchette R.A."/>
            <person name="Henrissat B."/>
            <person name="Martin F."/>
            <person name="Cullen D."/>
            <person name="Hibbett D.S."/>
            <person name="Grigoriev I.V."/>
        </authorList>
    </citation>
    <scope>NUCLEOTIDE SEQUENCE [LARGE SCALE GENOMIC DNA]</scope>
    <source>
        <strain evidence="3">FD-172 SS1</strain>
    </source>
</reference>
<gene>
    <name evidence="2" type="ORF">BOTBODRAFT_35919</name>
</gene>
<feature type="region of interest" description="Disordered" evidence="1">
    <location>
        <begin position="188"/>
        <end position="234"/>
    </location>
</feature>
<protein>
    <submittedName>
        <fullName evidence="2">Uncharacterized protein</fullName>
    </submittedName>
</protein>
<feature type="compositionally biased region" description="Low complexity" evidence="1">
    <location>
        <begin position="68"/>
        <end position="78"/>
    </location>
</feature>
<evidence type="ECO:0000256" key="1">
    <source>
        <dbReference type="SAM" id="MobiDB-lite"/>
    </source>
</evidence>
<feature type="compositionally biased region" description="Low complexity" evidence="1">
    <location>
        <begin position="195"/>
        <end position="205"/>
    </location>
</feature>
<feature type="region of interest" description="Disordered" evidence="1">
    <location>
        <begin position="35"/>
        <end position="78"/>
    </location>
</feature>
<accession>A0A067M801</accession>
<feature type="region of interest" description="Disordered" evidence="1">
    <location>
        <begin position="149"/>
        <end position="174"/>
    </location>
</feature>
<evidence type="ECO:0000313" key="3">
    <source>
        <dbReference type="Proteomes" id="UP000027195"/>
    </source>
</evidence>